<comment type="similarity">
    <text evidence="1 5">Belongs to the glutathione peroxidase family.</text>
</comment>
<dbReference type="OrthoDB" id="446890at2759"/>
<feature type="active site" evidence="4">
    <location>
        <position position="43"/>
    </location>
</feature>
<protein>
    <recommendedName>
        <fullName evidence="5">Glutathione peroxidase</fullName>
    </recommendedName>
</protein>
<keyword evidence="2 5" id="KW-0575">Peroxidase</keyword>
<keyword evidence="7" id="KW-1185">Reference proteome</keyword>
<dbReference type="Gene3D" id="3.40.30.10">
    <property type="entry name" value="Glutaredoxin"/>
    <property type="match status" value="1"/>
</dbReference>
<keyword evidence="3 5" id="KW-0560">Oxidoreductase</keyword>
<dbReference type="PANTHER" id="PTHR11592:SF78">
    <property type="entry name" value="GLUTATHIONE PEROXIDASE"/>
    <property type="match status" value="1"/>
</dbReference>
<dbReference type="GO" id="GO:0006979">
    <property type="term" value="P:response to oxidative stress"/>
    <property type="evidence" value="ECO:0007669"/>
    <property type="project" value="InterPro"/>
</dbReference>
<dbReference type="Proteomes" id="UP000183832">
    <property type="component" value="Unassembled WGS sequence"/>
</dbReference>
<dbReference type="InterPro" id="IPR000889">
    <property type="entry name" value="Glutathione_peroxidase"/>
</dbReference>
<evidence type="ECO:0000256" key="4">
    <source>
        <dbReference type="PIRSR" id="PIRSR000303-1"/>
    </source>
</evidence>
<dbReference type="SUPFAM" id="SSF52833">
    <property type="entry name" value="Thioredoxin-like"/>
    <property type="match status" value="1"/>
</dbReference>
<dbReference type="PIRSF" id="PIRSF000303">
    <property type="entry name" value="Glutathion_perox"/>
    <property type="match status" value="1"/>
</dbReference>
<dbReference type="EMBL" id="CVRI01000010">
    <property type="protein sequence ID" value="CRK88945.1"/>
    <property type="molecule type" value="Genomic_DNA"/>
</dbReference>
<evidence type="ECO:0000256" key="1">
    <source>
        <dbReference type="ARBA" id="ARBA00006926"/>
    </source>
</evidence>
<evidence type="ECO:0000256" key="5">
    <source>
        <dbReference type="RuleBase" id="RU000499"/>
    </source>
</evidence>
<reference evidence="6 7" key="1">
    <citation type="submission" date="2015-04" db="EMBL/GenBank/DDBJ databases">
        <authorList>
            <person name="Syromyatnikov M.Y."/>
            <person name="Popov V.N."/>
        </authorList>
    </citation>
    <scope>NUCLEOTIDE SEQUENCE [LARGE SCALE GENOMIC DNA]</scope>
</reference>
<evidence type="ECO:0000256" key="3">
    <source>
        <dbReference type="ARBA" id="ARBA00023002"/>
    </source>
</evidence>
<evidence type="ECO:0000313" key="6">
    <source>
        <dbReference type="EMBL" id="CRK88945.1"/>
    </source>
</evidence>
<dbReference type="Pfam" id="PF00255">
    <property type="entry name" value="GSHPx"/>
    <property type="match status" value="1"/>
</dbReference>
<dbReference type="GO" id="GO:0004601">
    <property type="term" value="F:peroxidase activity"/>
    <property type="evidence" value="ECO:0007669"/>
    <property type="project" value="UniProtKB-KW"/>
</dbReference>
<gene>
    <name evidence="6" type="ORF">CLUMA_CG002516</name>
</gene>
<accession>A0A1J1HRX2</accession>
<evidence type="ECO:0000313" key="7">
    <source>
        <dbReference type="Proteomes" id="UP000183832"/>
    </source>
</evidence>
<proteinExistence type="inferred from homology"/>
<organism evidence="6 7">
    <name type="scientific">Clunio marinus</name>
    <dbReference type="NCBI Taxonomy" id="568069"/>
    <lineage>
        <taxon>Eukaryota</taxon>
        <taxon>Metazoa</taxon>
        <taxon>Ecdysozoa</taxon>
        <taxon>Arthropoda</taxon>
        <taxon>Hexapoda</taxon>
        <taxon>Insecta</taxon>
        <taxon>Pterygota</taxon>
        <taxon>Neoptera</taxon>
        <taxon>Endopterygota</taxon>
        <taxon>Diptera</taxon>
        <taxon>Nematocera</taxon>
        <taxon>Chironomoidea</taxon>
        <taxon>Chironomidae</taxon>
        <taxon>Clunio</taxon>
    </lineage>
</organism>
<sequence length="161" mass="18786">MMTDVEIPTSIYDITVKDLHSNDVKLDKYRGKCMLIVNIASECKLMKENFARLRALKKKFSNDLAILFFPSNQFMGMPQKDSSEIIGFLDRENVDFAETFAMVCVNGTEADGLFKYLKRERPGIISWNYHKFLVSKSGQKVERFSHRNLFLYMENEIKQCM</sequence>
<dbReference type="PANTHER" id="PTHR11592">
    <property type="entry name" value="GLUTATHIONE PEROXIDASE"/>
    <property type="match status" value="1"/>
</dbReference>
<dbReference type="AlphaFoldDB" id="A0A1J1HRX2"/>
<dbReference type="InterPro" id="IPR036249">
    <property type="entry name" value="Thioredoxin-like_sf"/>
</dbReference>
<dbReference type="PRINTS" id="PR01011">
    <property type="entry name" value="GLUTPROXDASE"/>
</dbReference>
<evidence type="ECO:0000256" key="2">
    <source>
        <dbReference type="ARBA" id="ARBA00022559"/>
    </source>
</evidence>
<name>A0A1J1HRX2_9DIPT</name>
<dbReference type="PROSITE" id="PS51355">
    <property type="entry name" value="GLUTATHIONE_PEROXID_3"/>
    <property type="match status" value="1"/>
</dbReference>
<dbReference type="STRING" id="568069.A0A1J1HRX2"/>